<organism evidence="1 2">
    <name type="scientific">Sphaerobolus stellatus (strain SS14)</name>
    <dbReference type="NCBI Taxonomy" id="990650"/>
    <lineage>
        <taxon>Eukaryota</taxon>
        <taxon>Fungi</taxon>
        <taxon>Dikarya</taxon>
        <taxon>Basidiomycota</taxon>
        <taxon>Agaricomycotina</taxon>
        <taxon>Agaricomycetes</taxon>
        <taxon>Phallomycetidae</taxon>
        <taxon>Geastrales</taxon>
        <taxon>Sphaerobolaceae</taxon>
        <taxon>Sphaerobolus</taxon>
    </lineage>
</organism>
<dbReference type="EMBL" id="KN837161">
    <property type="protein sequence ID" value="KIJ38328.1"/>
    <property type="molecule type" value="Genomic_DNA"/>
</dbReference>
<keyword evidence="2" id="KW-1185">Reference proteome</keyword>
<proteinExistence type="predicted"/>
<name>A0A0C9U5S0_SPHS4</name>
<evidence type="ECO:0000313" key="2">
    <source>
        <dbReference type="Proteomes" id="UP000054279"/>
    </source>
</evidence>
<accession>A0A0C9U5S0</accession>
<dbReference type="Proteomes" id="UP000054279">
    <property type="component" value="Unassembled WGS sequence"/>
</dbReference>
<sequence>MPGFTNRELQKRFSTATTEDFFNTIIPVDEDIVNLVLDNLKERGLYGKTNHQWQGISTTSIFEDGFYGPFITMANAINSIIRHQATDINHDKDDFLRGEWINGNHTLPKSERSVSCPDIAFIPEGTDPGSLEHYKDWIVGRGRAIENKESDVSQFIK</sequence>
<reference evidence="1 2" key="1">
    <citation type="submission" date="2014-06" db="EMBL/GenBank/DDBJ databases">
        <title>Evolutionary Origins and Diversification of the Mycorrhizal Mutualists.</title>
        <authorList>
            <consortium name="DOE Joint Genome Institute"/>
            <consortium name="Mycorrhizal Genomics Consortium"/>
            <person name="Kohler A."/>
            <person name="Kuo A."/>
            <person name="Nagy L.G."/>
            <person name="Floudas D."/>
            <person name="Copeland A."/>
            <person name="Barry K.W."/>
            <person name="Cichocki N."/>
            <person name="Veneault-Fourrey C."/>
            <person name="LaButti K."/>
            <person name="Lindquist E.A."/>
            <person name="Lipzen A."/>
            <person name="Lundell T."/>
            <person name="Morin E."/>
            <person name="Murat C."/>
            <person name="Riley R."/>
            <person name="Ohm R."/>
            <person name="Sun H."/>
            <person name="Tunlid A."/>
            <person name="Henrissat B."/>
            <person name="Grigoriev I.V."/>
            <person name="Hibbett D.S."/>
            <person name="Martin F."/>
        </authorList>
    </citation>
    <scope>NUCLEOTIDE SEQUENCE [LARGE SCALE GENOMIC DNA]</scope>
    <source>
        <strain evidence="1 2">SS14</strain>
    </source>
</reference>
<protein>
    <submittedName>
        <fullName evidence="1">Unplaced genomic scaffold SPHSTscaffold_86, whole genome shotgun sequence</fullName>
    </submittedName>
</protein>
<gene>
    <name evidence="1" type="ORF">M422DRAFT_50064</name>
</gene>
<dbReference type="AlphaFoldDB" id="A0A0C9U5S0"/>
<dbReference type="HOGENOM" id="CLU_1679080_0_0_1"/>
<evidence type="ECO:0000313" key="1">
    <source>
        <dbReference type="EMBL" id="KIJ38328.1"/>
    </source>
</evidence>